<proteinExistence type="predicted"/>
<organism evidence="1 2">
    <name type="scientific">Methanosarcina spelaei</name>
    <dbReference type="NCBI Taxonomy" id="1036679"/>
    <lineage>
        <taxon>Archaea</taxon>
        <taxon>Methanobacteriati</taxon>
        <taxon>Methanobacteriota</taxon>
        <taxon>Stenosarchaea group</taxon>
        <taxon>Methanomicrobia</taxon>
        <taxon>Methanosarcinales</taxon>
        <taxon>Methanosarcinaceae</taxon>
        <taxon>Methanosarcina</taxon>
    </lineage>
</organism>
<reference evidence="1 2" key="1">
    <citation type="journal article" date="2017" name="BMC Genomics">
        <title>Genomic analysis of methanogenic archaea reveals a shift towards energy conservation.</title>
        <authorList>
            <person name="Gilmore S.P."/>
            <person name="Henske J.K."/>
            <person name="Sexton J.A."/>
            <person name="Solomon K.V."/>
            <person name="Seppala S."/>
            <person name="Yoo J.I."/>
            <person name="Huyett L.M."/>
            <person name="Pressman A."/>
            <person name="Cogan J.Z."/>
            <person name="Kivenson V."/>
            <person name="Peng X."/>
            <person name="Tan Y."/>
            <person name="Valentine D.L."/>
            <person name="O'Malley M.A."/>
        </authorList>
    </citation>
    <scope>NUCLEOTIDE SEQUENCE [LARGE SCALE GENOMIC DNA]</scope>
    <source>
        <strain evidence="1 2">MC-15</strain>
    </source>
</reference>
<dbReference type="AlphaFoldDB" id="A0A2A2HVR4"/>
<dbReference type="Proteomes" id="UP000218164">
    <property type="component" value="Unassembled WGS sequence"/>
</dbReference>
<accession>A0A2A2HVR4</accession>
<name>A0A2A2HVR4_9EURY</name>
<keyword evidence="2" id="KW-1185">Reference proteome</keyword>
<evidence type="ECO:0000313" key="1">
    <source>
        <dbReference type="EMBL" id="PAV13330.1"/>
    </source>
</evidence>
<protein>
    <submittedName>
        <fullName evidence="1">Uncharacterized protein</fullName>
    </submittedName>
</protein>
<sequence>MCLGEHKFRETVLGNTVDTAPPGFFLHYMLKRFLIKFENSLFTKNFYLDLYVTFYNLDN</sequence>
<gene>
    <name evidence="1" type="ORF">ASJ81_04995</name>
</gene>
<evidence type="ECO:0000313" key="2">
    <source>
        <dbReference type="Proteomes" id="UP000218164"/>
    </source>
</evidence>
<comment type="caution">
    <text evidence="1">The sequence shown here is derived from an EMBL/GenBank/DDBJ whole genome shotgun (WGS) entry which is preliminary data.</text>
</comment>
<dbReference type="EMBL" id="LMVP01000101">
    <property type="protein sequence ID" value="PAV13330.1"/>
    <property type="molecule type" value="Genomic_DNA"/>
</dbReference>